<evidence type="ECO:0000313" key="1">
    <source>
        <dbReference type="EMBL" id="CAB3391220.1"/>
    </source>
</evidence>
<dbReference type="EMBL" id="LR792683">
    <property type="protein sequence ID" value="CAB3391220.1"/>
    <property type="molecule type" value="Genomic_DNA"/>
</dbReference>
<organism evidence="1 2">
    <name type="scientific">Kyrpidia spormannii</name>
    <dbReference type="NCBI Taxonomy" id="2055160"/>
    <lineage>
        <taxon>Bacteria</taxon>
        <taxon>Bacillati</taxon>
        <taxon>Bacillota</taxon>
        <taxon>Bacilli</taxon>
        <taxon>Bacillales</taxon>
        <taxon>Alicyclobacillaceae</taxon>
        <taxon>Kyrpidia</taxon>
    </lineage>
</organism>
<sequence>MKMSSLPSGRRGSRRKRSTRFSLIIPSACSELEFLGHVLSSKNRLPPGGLFFGGLRQGLSVRLLSGRLDFVWETIHRGGPRVGRTSLSEKTDVERRFIG</sequence>
<protein>
    <submittedName>
        <fullName evidence="1">Uncharacterized protein</fullName>
    </submittedName>
</protein>
<reference evidence="1 2" key="1">
    <citation type="submission" date="2020-04" db="EMBL/GenBank/DDBJ databases">
        <authorList>
            <person name="Hogendoorn C."/>
        </authorList>
    </citation>
    <scope>NUCLEOTIDE SEQUENCE [LARGE SCALE GENOMIC DNA]</scope>
    <source>
        <strain evidence="1">COOX1</strain>
    </source>
</reference>
<proteinExistence type="predicted"/>
<name>A0A6F9E4J9_9BACL</name>
<dbReference type="AlphaFoldDB" id="A0A6F9E4J9"/>
<evidence type="ECO:0000313" key="2">
    <source>
        <dbReference type="Proteomes" id="UP000502196"/>
    </source>
</evidence>
<accession>A0A6F9E4J9</accession>
<dbReference type="Proteomes" id="UP000502196">
    <property type="component" value="Chromosome"/>
</dbReference>
<gene>
    <name evidence="1" type="ORF">COOX1_0803</name>
</gene>